<proteinExistence type="predicted"/>
<reference evidence="1 2" key="1">
    <citation type="journal article" date="2013" name="Genome Announc.">
        <title>Draft Genome Sequence of Staphylococcus simulans UMC-CNS-990, Isolated from a Case of Chronic Bovine Mastitis.</title>
        <authorList>
            <person name="Calcutt M.J."/>
            <person name="Foecking M.F."/>
            <person name="Hsieh H.Y."/>
            <person name="Perry J."/>
            <person name="Stewart G.C."/>
            <person name="Middleton J.R."/>
        </authorList>
    </citation>
    <scope>NUCLEOTIDE SEQUENCE [LARGE SCALE GENOMIC DNA]</scope>
    <source>
        <strain evidence="1 2">UMC-CNS-990</strain>
    </source>
</reference>
<keyword evidence="2" id="KW-1185">Reference proteome</keyword>
<sequence>MFNKELKEVVPSFDSLTTEEMEALIGEGDIQAETTPVCAAAAASSGTCASFITGAASGVAFSIKEC</sequence>
<evidence type="ECO:0000313" key="1">
    <source>
        <dbReference type="EMBL" id="ERS92467.1"/>
    </source>
</evidence>
<dbReference type="Proteomes" id="UP000017131">
    <property type="component" value="Unassembled WGS sequence"/>
</dbReference>
<organism evidence="1 2">
    <name type="scientific">Staphylococcus simulans UMC-CNS-990</name>
    <dbReference type="NCBI Taxonomy" id="1405498"/>
    <lineage>
        <taxon>Bacteria</taxon>
        <taxon>Bacillati</taxon>
        <taxon>Bacillota</taxon>
        <taxon>Bacilli</taxon>
        <taxon>Bacillales</taxon>
        <taxon>Staphylococcaceae</taxon>
        <taxon>Staphylococcus</taxon>
    </lineage>
</organism>
<dbReference type="InterPro" id="IPR027632">
    <property type="entry name" value="Lant_2_A2"/>
</dbReference>
<comment type="caution">
    <text evidence="1">The sequence shown here is derived from an EMBL/GenBank/DDBJ whole genome shotgun (WGS) entry which is preliminary data.</text>
</comment>
<name>A0ABP2YQW0_STASI</name>
<evidence type="ECO:0000313" key="2">
    <source>
        <dbReference type="Proteomes" id="UP000017131"/>
    </source>
</evidence>
<evidence type="ECO:0008006" key="3">
    <source>
        <dbReference type="Google" id="ProtNLM"/>
    </source>
</evidence>
<accession>A0ABP2YQW0</accession>
<gene>
    <name evidence="1" type="ORF">SSIM_12070</name>
</gene>
<protein>
    <recommendedName>
        <fullName evidence="3">Type 2 lantibiotic</fullName>
    </recommendedName>
</protein>
<dbReference type="Pfam" id="PF16934">
    <property type="entry name" value="Mersacidin"/>
    <property type="match status" value="1"/>
</dbReference>
<dbReference type="NCBIfam" id="TIGR03893">
    <property type="entry name" value="lant_SP_1948"/>
    <property type="match status" value="1"/>
</dbReference>
<dbReference type="RefSeq" id="WP_023016179.1">
    <property type="nucleotide sequence ID" value="NZ_AXDY01000014.1"/>
</dbReference>
<dbReference type="EMBL" id="AXDY01000014">
    <property type="protein sequence ID" value="ERS92467.1"/>
    <property type="molecule type" value="Genomic_DNA"/>
</dbReference>